<dbReference type="EMBL" id="SJPL01000001">
    <property type="protein sequence ID" value="TWT71042.1"/>
    <property type="molecule type" value="Genomic_DNA"/>
</dbReference>
<dbReference type="InterPro" id="IPR001753">
    <property type="entry name" value="Enoyl-CoA_hydra/iso"/>
</dbReference>
<comment type="similarity">
    <text evidence="1">Belongs to the enoyl-CoA hydratase/isomerase family.</text>
</comment>
<dbReference type="PANTHER" id="PTHR43602">
    <property type="match status" value="1"/>
</dbReference>
<dbReference type="Gene3D" id="1.10.12.10">
    <property type="entry name" value="Lyase 2-enoyl-coa Hydratase, Chain A, domain 2"/>
    <property type="match status" value="1"/>
</dbReference>
<evidence type="ECO:0000313" key="7">
    <source>
        <dbReference type="EMBL" id="TWT71042.1"/>
    </source>
</evidence>
<reference evidence="7 8" key="1">
    <citation type="submission" date="2019-02" db="EMBL/GenBank/DDBJ databases">
        <title>Deep-cultivation of Planctomycetes and their phenomic and genomic characterization uncovers novel biology.</title>
        <authorList>
            <person name="Wiegand S."/>
            <person name="Jogler M."/>
            <person name="Boedeker C."/>
            <person name="Pinto D."/>
            <person name="Vollmers J."/>
            <person name="Rivas-Marin E."/>
            <person name="Kohn T."/>
            <person name="Peeters S.H."/>
            <person name="Heuer A."/>
            <person name="Rast P."/>
            <person name="Oberbeckmann S."/>
            <person name="Bunk B."/>
            <person name="Jeske O."/>
            <person name="Meyerdierks A."/>
            <person name="Storesund J.E."/>
            <person name="Kallscheuer N."/>
            <person name="Luecker S."/>
            <person name="Lage O.M."/>
            <person name="Pohl T."/>
            <person name="Merkel B.J."/>
            <person name="Hornburger P."/>
            <person name="Mueller R.-W."/>
            <person name="Bruemmer F."/>
            <person name="Labrenz M."/>
            <person name="Spormann A.M."/>
            <person name="Op Den Camp H."/>
            <person name="Overmann J."/>
            <person name="Amann R."/>
            <person name="Jetten M.S.M."/>
            <person name="Mascher T."/>
            <person name="Medema M.H."/>
            <person name="Devos D.P."/>
            <person name="Kaster A.-K."/>
            <person name="Ovreas L."/>
            <person name="Rohde M."/>
            <person name="Galperin M.Y."/>
            <person name="Jogler C."/>
        </authorList>
    </citation>
    <scope>NUCLEOTIDE SEQUENCE [LARGE SCALE GENOMIC DNA]</scope>
    <source>
        <strain evidence="7 8">Pan14r</strain>
    </source>
</reference>
<dbReference type="GO" id="GO:0016836">
    <property type="term" value="F:hydro-lyase activity"/>
    <property type="evidence" value="ECO:0007669"/>
    <property type="project" value="TreeGrafter"/>
</dbReference>
<proteinExistence type="inferred from homology"/>
<accession>A0A5C5YCI9</accession>
<keyword evidence="7" id="KW-0456">Lyase</keyword>
<evidence type="ECO:0000256" key="4">
    <source>
        <dbReference type="ARBA" id="ARBA00023098"/>
    </source>
</evidence>
<dbReference type="InterPro" id="IPR014748">
    <property type="entry name" value="Enoyl-CoA_hydra_C"/>
</dbReference>
<dbReference type="Pfam" id="PF00378">
    <property type="entry name" value="ECH_1"/>
    <property type="match status" value="1"/>
</dbReference>
<sequence>MPPSISSEVRVQITDSIAHVTLDRPQKRNALSLRVLADLERALSALGGDTTVRVVIIAASGKVFSSGHDLKEMVDRSAEDYERLFRQCTTTMQRIRQIPHPVIAQVQGLATAAGCQLAASCDLIVAGRSAAFATPGVKIGLFCTTPMVPMVRGLPPKLAMEMLLTGRPITAQRAYDVGFVNAVCDDDELPETTLSLAQNIVESSGHAATIGKAAFYRQLHLSETDAYADAVDVMARNACDSEADEGIRAFLEKRPPRWDQTSEI</sequence>
<dbReference type="AlphaFoldDB" id="A0A5C5YCI9"/>
<dbReference type="Proteomes" id="UP000317238">
    <property type="component" value="Unassembled WGS sequence"/>
</dbReference>
<dbReference type="InterPro" id="IPR052377">
    <property type="entry name" value="Mitochondrial_ECH-domain"/>
</dbReference>
<dbReference type="NCBIfam" id="NF006008">
    <property type="entry name" value="PRK08139.1"/>
    <property type="match status" value="1"/>
</dbReference>
<comment type="function">
    <text evidence="5">May play a role in fatty acid biosynthesis and insulin sensitivity.</text>
</comment>
<keyword evidence="2" id="KW-0276">Fatty acid metabolism</keyword>
<dbReference type="PANTHER" id="PTHR43602:SF1">
    <property type="entry name" value="ENOYL-COA HYDRATASE DOMAIN-CONTAINING PROTEIN 3, MITOCHONDRIAL"/>
    <property type="match status" value="1"/>
</dbReference>
<evidence type="ECO:0000256" key="6">
    <source>
        <dbReference type="ARBA" id="ARBA00040545"/>
    </source>
</evidence>
<dbReference type="RefSeq" id="WP_146439593.1">
    <property type="nucleotide sequence ID" value="NZ_SJPL01000001.1"/>
</dbReference>
<dbReference type="SUPFAM" id="SSF52096">
    <property type="entry name" value="ClpP/crotonase"/>
    <property type="match status" value="1"/>
</dbReference>
<evidence type="ECO:0000256" key="2">
    <source>
        <dbReference type="ARBA" id="ARBA00022832"/>
    </source>
</evidence>
<dbReference type="InterPro" id="IPR029045">
    <property type="entry name" value="ClpP/crotonase-like_dom_sf"/>
</dbReference>
<gene>
    <name evidence="7" type="primary">paaF_1</name>
    <name evidence="7" type="ORF">Pan14r_33520</name>
</gene>
<evidence type="ECO:0000256" key="5">
    <source>
        <dbReference type="ARBA" id="ARBA00037410"/>
    </source>
</evidence>
<dbReference type="OrthoDB" id="370015at2"/>
<dbReference type="GO" id="GO:0006631">
    <property type="term" value="P:fatty acid metabolic process"/>
    <property type="evidence" value="ECO:0007669"/>
    <property type="project" value="UniProtKB-KW"/>
</dbReference>
<evidence type="ECO:0000256" key="3">
    <source>
        <dbReference type="ARBA" id="ARBA00022946"/>
    </source>
</evidence>
<evidence type="ECO:0000256" key="1">
    <source>
        <dbReference type="ARBA" id="ARBA00005254"/>
    </source>
</evidence>
<dbReference type="CDD" id="cd06558">
    <property type="entry name" value="crotonase-like"/>
    <property type="match status" value="1"/>
</dbReference>
<name>A0A5C5YCI9_9PLAN</name>
<organism evidence="7 8">
    <name type="scientific">Crateriforma conspicua</name>
    <dbReference type="NCBI Taxonomy" id="2527996"/>
    <lineage>
        <taxon>Bacteria</taxon>
        <taxon>Pseudomonadati</taxon>
        <taxon>Planctomycetota</taxon>
        <taxon>Planctomycetia</taxon>
        <taxon>Planctomycetales</taxon>
        <taxon>Planctomycetaceae</taxon>
        <taxon>Crateriforma</taxon>
    </lineage>
</organism>
<dbReference type="Gene3D" id="3.90.226.10">
    <property type="entry name" value="2-enoyl-CoA Hydratase, Chain A, domain 1"/>
    <property type="match status" value="1"/>
</dbReference>
<keyword evidence="3" id="KW-0809">Transit peptide</keyword>
<comment type="caution">
    <text evidence="7">The sequence shown here is derived from an EMBL/GenBank/DDBJ whole genome shotgun (WGS) entry which is preliminary data.</text>
</comment>
<evidence type="ECO:0000313" key="8">
    <source>
        <dbReference type="Proteomes" id="UP000317238"/>
    </source>
</evidence>
<keyword evidence="4" id="KW-0443">Lipid metabolism</keyword>
<protein>
    <recommendedName>
        <fullName evidence="6">Enoyl-CoA hydratase domain-containing protein 3, mitochondrial</fullName>
    </recommendedName>
</protein>
<keyword evidence="8" id="KW-1185">Reference proteome</keyword>